<dbReference type="InParanoid" id="A0A2K1R124"/>
<keyword evidence="3" id="KW-1185">Reference proteome</keyword>
<feature type="compositionally biased region" description="Basic and acidic residues" evidence="1">
    <location>
        <begin position="52"/>
        <end position="62"/>
    </location>
</feature>
<name>A0A2K1R124_9PEZI</name>
<dbReference type="Proteomes" id="UP000243797">
    <property type="component" value="Unassembled WGS sequence"/>
</dbReference>
<evidence type="ECO:0000256" key="1">
    <source>
        <dbReference type="SAM" id="MobiDB-lite"/>
    </source>
</evidence>
<sequence length="332" mass="36543">MPPKKRAASAASTTSETPTVADSGYGSPQTTTSPSGAQPVKKRIRTGAKKAASKEAEYHDMPVDGDGPPLLTVTSKNESLNATMNNASNEFEAVFKIAGAQSFKVTSYKIVDGIVQMNVEYKKPFPLMSLAPTMLRGILKIVLMPEARSNAKIVISNAAGGFRSKNYAEGMKNRLGIIRVNKKIHQEAMPILYGNHIKFDDTKAASLFILRVKPDVRKHLTFLEIGIYKKDSAGMATTALTECPNLRRVHISTNVGVNASPSKAAKSFVTENSYFFHKMGSDFNDPYKGLDIVRFGRTEKCFSIKEGDGEIRRWTKEELAEFEDVLKKQIVK</sequence>
<evidence type="ECO:0000313" key="3">
    <source>
        <dbReference type="Proteomes" id="UP000243797"/>
    </source>
</evidence>
<accession>A0A2K1R124</accession>
<protein>
    <submittedName>
        <fullName evidence="2">Uncharacterized protein</fullName>
    </submittedName>
</protein>
<feature type="compositionally biased region" description="Polar residues" evidence="1">
    <location>
        <begin position="26"/>
        <end position="36"/>
    </location>
</feature>
<evidence type="ECO:0000313" key="2">
    <source>
        <dbReference type="EMBL" id="PNS20873.1"/>
    </source>
</evidence>
<gene>
    <name evidence="2" type="ORF">CAC42_2804</name>
</gene>
<dbReference type="AlphaFoldDB" id="A0A2K1R124"/>
<dbReference type="OrthoDB" id="62952at2759"/>
<proteinExistence type="predicted"/>
<organism evidence="2 3">
    <name type="scientific">Sphaceloma murrayae</name>
    <dbReference type="NCBI Taxonomy" id="2082308"/>
    <lineage>
        <taxon>Eukaryota</taxon>
        <taxon>Fungi</taxon>
        <taxon>Dikarya</taxon>
        <taxon>Ascomycota</taxon>
        <taxon>Pezizomycotina</taxon>
        <taxon>Dothideomycetes</taxon>
        <taxon>Dothideomycetidae</taxon>
        <taxon>Myriangiales</taxon>
        <taxon>Elsinoaceae</taxon>
        <taxon>Sphaceloma</taxon>
    </lineage>
</organism>
<reference evidence="2 3" key="1">
    <citation type="submission" date="2017-06" db="EMBL/GenBank/DDBJ databases">
        <title>Draft genome sequence of a variant of Elsinoe murrayae.</title>
        <authorList>
            <person name="Cheng Q."/>
        </authorList>
    </citation>
    <scope>NUCLEOTIDE SEQUENCE [LARGE SCALE GENOMIC DNA]</scope>
    <source>
        <strain evidence="2 3">CQ-2017a</strain>
    </source>
</reference>
<dbReference type="EMBL" id="NKHZ01000017">
    <property type="protein sequence ID" value="PNS20873.1"/>
    <property type="molecule type" value="Genomic_DNA"/>
</dbReference>
<comment type="caution">
    <text evidence="2">The sequence shown here is derived from an EMBL/GenBank/DDBJ whole genome shotgun (WGS) entry which is preliminary data.</text>
</comment>
<feature type="region of interest" description="Disordered" evidence="1">
    <location>
        <begin position="1"/>
        <end position="68"/>
    </location>
</feature>
<feature type="compositionally biased region" description="Low complexity" evidence="1">
    <location>
        <begin position="8"/>
        <end position="19"/>
    </location>
</feature>